<protein>
    <submittedName>
        <fullName evidence="1">Uncharacterized protein</fullName>
    </submittedName>
</protein>
<accession>A0A2P5EWJ4</accession>
<evidence type="ECO:0000313" key="1">
    <source>
        <dbReference type="EMBL" id="PON89916.1"/>
    </source>
</evidence>
<evidence type="ECO:0000313" key="2">
    <source>
        <dbReference type="Proteomes" id="UP000237000"/>
    </source>
</evidence>
<dbReference type="Proteomes" id="UP000237000">
    <property type="component" value="Unassembled WGS sequence"/>
</dbReference>
<dbReference type="InParanoid" id="A0A2P5EWJ4"/>
<sequence>MLLPSSCFNFQTCVSSGLGDQRSISSEDDANGLFIRRRLQNHQCASSVSTIYVNDVQSPYPTIWYTSVRLQHLVVLPQLRNPKV</sequence>
<dbReference type="AlphaFoldDB" id="A0A2P5EWJ4"/>
<gene>
    <name evidence="1" type="ORF">TorRG33x02_142020</name>
</gene>
<organism evidence="1 2">
    <name type="scientific">Trema orientale</name>
    <name type="common">Charcoal tree</name>
    <name type="synonym">Celtis orientalis</name>
    <dbReference type="NCBI Taxonomy" id="63057"/>
    <lineage>
        <taxon>Eukaryota</taxon>
        <taxon>Viridiplantae</taxon>
        <taxon>Streptophyta</taxon>
        <taxon>Embryophyta</taxon>
        <taxon>Tracheophyta</taxon>
        <taxon>Spermatophyta</taxon>
        <taxon>Magnoliopsida</taxon>
        <taxon>eudicotyledons</taxon>
        <taxon>Gunneridae</taxon>
        <taxon>Pentapetalae</taxon>
        <taxon>rosids</taxon>
        <taxon>fabids</taxon>
        <taxon>Rosales</taxon>
        <taxon>Cannabaceae</taxon>
        <taxon>Trema</taxon>
    </lineage>
</organism>
<comment type="caution">
    <text evidence="1">The sequence shown here is derived from an EMBL/GenBank/DDBJ whole genome shotgun (WGS) entry which is preliminary data.</text>
</comment>
<name>A0A2P5EWJ4_TREOI</name>
<proteinExistence type="predicted"/>
<keyword evidence="2" id="KW-1185">Reference proteome</keyword>
<dbReference type="EMBL" id="JXTC01000088">
    <property type="protein sequence ID" value="PON89916.1"/>
    <property type="molecule type" value="Genomic_DNA"/>
</dbReference>
<reference evidence="2" key="1">
    <citation type="submission" date="2016-06" db="EMBL/GenBank/DDBJ databases">
        <title>Parallel loss of symbiosis genes in relatives of nitrogen-fixing non-legume Parasponia.</title>
        <authorList>
            <person name="Van Velzen R."/>
            <person name="Holmer R."/>
            <person name="Bu F."/>
            <person name="Rutten L."/>
            <person name="Van Zeijl A."/>
            <person name="Liu W."/>
            <person name="Santuari L."/>
            <person name="Cao Q."/>
            <person name="Sharma T."/>
            <person name="Shen D."/>
            <person name="Roswanjaya Y."/>
            <person name="Wardhani T."/>
            <person name="Kalhor M.S."/>
            <person name="Jansen J."/>
            <person name="Van den Hoogen J."/>
            <person name="Gungor B."/>
            <person name="Hartog M."/>
            <person name="Hontelez J."/>
            <person name="Verver J."/>
            <person name="Yang W.-C."/>
            <person name="Schijlen E."/>
            <person name="Repin R."/>
            <person name="Schilthuizen M."/>
            <person name="Schranz E."/>
            <person name="Heidstra R."/>
            <person name="Miyata K."/>
            <person name="Fedorova E."/>
            <person name="Kohlen W."/>
            <person name="Bisseling T."/>
            <person name="Smit S."/>
            <person name="Geurts R."/>
        </authorList>
    </citation>
    <scope>NUCLEOTIDE SEQUENCE [LARGE SCALE GENOMIC DNA]</scope>
    <source>
        <strain evidence="2">cv. RG33-2</strain>
    </source>
</reference>